<dbReference type="OrthoDB" id="9135395at2"/>
<evidence type="ECO:0000313" key="2">
    <source>
        <dbReference type="Proteomes" id="UP000297734"/>
    </source>
</evidence>
<sequence length="69" mass="7832">MAISPRPFTFVCAYCSWKETVLPHNDLASLGQAAFILCPECHTPSLEGREANRHEILRTRLDQFLSLND</sequence>
<organism evidence="1 2">
    <name type="scientific">Pseudomonas nabeulensis</name>
    <dbReference type="NCBI Taxonomy" id="2293833"/>
    <lineage>
        <taxon>Bacteria</taxon>
        <taxon>Pseudomonadati</taxon>
        <taxon>Pseudomonadota</taxon>
        <taxon>Gammaproteobacteria</taxon>
        <taxon>Pseudomonadales</taxon>
        <taxon>Pseudomonadaceae</taxon>
        <taxon>Pseudomonas</taxon>
    </lineage>
</organism>
<comment type="caution">
    <text evidence="1">The sequence shown here is derived from an EMBL/GenBank/DDBJ whole genome shotgun (WGS) entry which is preliminary data.</text>
</comment>
<proteinExistence type="predicted"/>
<name>A0A4Z0AHQ8_9PSED</name>
<dbReference type="AlphaFoldDB" id="A0A4Z0AHQ8"/>
<dbReference type="Proteomes" id="UP000297734">
    <property type="component" value="Unassembled WGS sequence"/>
</dbReference>
<gene>
    <name evidence="1" type="ORF">DYL61_28840</name>
</gene>
<protein>
    <submittedName>
        <fullName evidence="1">Uncharacterized protein</fullName>
    </submittedName>
</protein>
<keyword evidence="2" id="KW-1185">Reference proteome</keyword>
<evidence type="ECO:0000313" key="1">
    <source>
        <dbReference type="EMBL" id="TFY85901.1"/>
    </source>
</evidence>
<accession>A0A4Z0AHQ8</accession>
<dbReference type="EMBL" id="QUZT01000091">
    <property type="protein sequence ID" value="TFY85901.1"/>
    <property type="molecule type" value="Genomic_DNA"/>
</dbReference>
<reference evidence="1 2" key="1">
    <citation type="journal article" date="2019" name="Syst. Appl. Microbiol.">
        <title>New species of pathogenic Pseudomonas isolated from citrus in Tunisia: Proposal of Pseudomonas kairouanensis sp. nov. and Pseudomonas nabeulensis sp. nov.</title>
        <authorList>
            <person name="Oueslati M."/>
            <person name="Mulet M."/>
            <person name="Gomila M."/>
            <person name="Berge O."/>
            <person name="Hajlaoui M.R."/>
            <person name="Lalucat J."/>
            <person name="Sadfi-Zouaoui N."/>
            <person name="Garcia-Valdes E."/>
        </authorList>
    </citation>
    <scope>NUCLEOTIDE SEQUENCE [LARGE SCALE GENOMIC DNA]</scope>
    <source>
        <strain evidence="1 2">E10B</strain>
    </source>
</reference>